<accession>A0A0F9QD27</accession>
<dbReference type="AlphaFoldDB" id="A0A0F9QD27"/>
<sequence length="54" mass="6270">MKKLKINEASLQDRYITGMMAGLLVALAYRTCPKETKEVLDNCRVDYMEEEEVE</sequence>
<comment type="caution">
    <text evidence="1">The sequence shown here is derived from an EMBL/GenBank/DDBJ whole genome shotgun (WGS) entry which is preliminary data.</text>
</comment>
<name>A0A0F9QD27_9ZZZZ</name>
<protein>
    <submittedName>
        <fullName evidence="1">Uncharacterized protein</fullName>
    </submittedName>
</protein>
<organism evidence="1">
    <name type="scientific">marine sediment metagenome</name>
    <dbReference type="NCBI Taxonomy" id="412755"/>
    <lineage>
        <taxon>unclassified sequences</taxon>
        <taxon>metagenomes</taxon>
        <taxon>ecological metagenomes</taxon>
    </lineage>
</organism>
<dbReference type="EMBL" id="LAZR01002075">
    <property type="protein sequence ID" value="KKN34932.1"/>
    <property type="molecule type" value="Genomic_DNA"/>
</dbReference>
<gene>
    <name evidence="1" type="ORF">LCGC14_0788730</name>
</gene>
<reference evidence="1" key="1">
    <citation type="journal article" date="2015" name="Nature">
        <title>Complex archaea that bridge the gap between prokaryotes and eukaryotes.</title>
        <authorList>
            <person name="Spang A."/>
            <person name="Saw J.H."/>
            <person name="Jorgensen S.L."/>
            <person name="Zaremba-Niedzwiedzka K."/>
            <person name="Martijn J."/>
            <person name="Lind A.E."/>
            <person name="van Eijk R."/>
            <person name="Schleper C."/>
            <person name="Guy L."/>
            <person name="Ettema T.J."/>
        </authorList>
    </citation>
    <scope>NUCLEOTIDE SEQUENCE</scope>
</reference>
<proteinExistence type="predicted"/>
<evidence type="ECO:0000313" key="1">
    <source>
        <dbReference type="EMBL" id="KKN34932.1"/>
    </source>
</evidence>